<feature type="region of interest" description="Disordered" evidence="1">
    <location>
        <begin position="95"/>
        <end position="120"/>
    </location>
</feature>
<keyword evidence="4" id="KW-1185">Reference proteome</keyword>
<organism evidence="3 4">
    <name type="scientific">Craterilacuibacter sinensis</name>
    <dbReference type="NCBI Taxonomy" id="2686017"/>
    <lineage>
        <taxon>Bacteria</taxon>
        <taxon>Pseudomonadati</taxon>
        <taxon>Pseudomonadota</taxon>
        <taxon>Betaproteobacteria</taxon>
        <taxon>Neisseriales</taxon>
        <taxon>Neisseriaceae</taxon>
        <taxon>Craterilacuibacter</taxon>
    </lineage>
</organism>
<evidence type="ECO:0000256" key="1">
    <source>
        <dbReference type="SAM" id="MobiDB-lite"/>
    </source>
</evidence>
<keyword evidence="2" id="KW-0472">Membrane</keyword>
<feature type="transmembrane region" description="Helical" evidence="2">
    <location>
        <begin position="37"/>
        <end position="58"/>
    </location>
</feature>
<dbReference type="Proteomes" id="UP000467214">
    <property type="component" value="Unassembled WGS sequence"/>
</dbReference>
<reference evidence="3 4" key="1">
    <citation type="submission" date="2019-12" db="EMBL/GenBank/DDBJ databases">
        <title>Neisseriaceae gen. nov. sp. Genome sequencing and assembly.</title>
        <authorList>
            <person name="Liu Z."/>
            <person name="Li A."/>
        </authorList>
    </citation>
    <scope>NUCLEOTIDE SEQUENCE [LARGE SCALE GENOMIC DNA]</scope>
    <source>
        <strain evidence="3 4">B2N2-7</strain>
    </source>
</reference>
<dbReference type="EMBL" id="WSSB01000005">
    <property type="protein sequence ID" value="MXR36717.1"/>
    <property type="molecule type" value="Genomic_DNA"/>
</dbReference>
<comment type="caution">
    <text evidence="3">The sequence shown here is derived from an EMBL/GenBank/DDBJ whole genome shotgun (WGS) entry which is preliminary data.</text>
</comment>
<name>A0A845BIZ1_9NEIS</name>
<evidence type="ECO:0000313" key="3">
    <source>
        <dbReference type="EMBL" id="MXR36717.1"/>
    </source>
</evidence>
<evidence type="ECO:0000313" key="4">
    <source>
        <dbReference type="Proteomes" id="UP000467214"/>
    </source>
</evidence>
<proteinExistence type="predicted"/>
<dbReference type="RefSeq" id="WP_160795893.1">
    <property type="nucleotide sequence ID" value="NZ_WSSB01000005.1"/>
</dbReference>
<protein>
    <recommendedName>
        <fullName evidence="5">Holin</fullName>
    </recommendedName>
</protein>
<gene>
    <name evidence="3" type="ORF">GQF02_07010</name>
</gene>
<keyword evidence="2" id="KW-1133">Transmembrane helix</keyword>
<evidence type="ECO:0000256" key="2">
    <source>
        <dbReference type="SAM" id="Phobius"/>
    </source>
</evidence>
<feature type="transmembrane region" description="Helical" evidence="2">
    <location>
        <begin position="78"/>
        <end position="94"/>
    </location>
</feature>
<dbReference type="AlphaFoldDB" id="A0A845BIZ1"/>
<keyword evidence="2" id="KW-0812">Transmembrane</keyword>
<evidence type="ECO:0008006" key="5">
    <source>
        <dbReference type="Google" id="ProtNLM"/>
    </source>
</evidence>
<sequence length="120" mass="13433">MSHPTRRLTKAEAELELARLKDANTERWFDFGKHITTLTLIGLIFWMLISGLSAWVSAKPDAIKALAEVVKAFNLNTAVGYILATIATGGAVVERSRRKRLEKRVSREPVLQNQTEEEVA</sequence>
<accession>A0A845BIZ1</accession>